<dbReference type="SMART" id="SM00065">
    <property type="entry name" value="GAF"/>
    <property type="match status" value="1"/>
</dbReference>
<dbReference type="SUPFAM" id="SSF55785">
    <property type="entry name" value="PYP-like sensor domain (PAS domain)"/>
    <property type="match status" value="2"/>
</dbReference>
<dbReference type="InterPro" id="IPR003594">
    <property type="entry name" value="HATPase_dom"/>
</dbReference>
<dbReference type="InterPro" id="IPR000014">
    <property type="entry name" value="PAS"/>
</dbReference>
<evidence type="ECO:0000256" key="5">
    <source>
        <dbReference type="ARBA" id="ARBA00022741"/>
    </source>
</evidence>
<dbReference type="Gene3D" id="1.10.287.130">
    <property type="match status" value="1"/>
</dbReference>
<feature type="coiled-coil region" evidence="9">
    <location>
        <begin position="464"/>
        <end position="501"/>
    </location>
</feature>
<dbReference type="InterPro" id="IPR036890">
    <property type="entry name" value="HATPase_C_sf"/>
</dbReference>
<evidence type="ECO:0000313" key="13">
    <source>
        <dbReference type="EMBL" id="MBD2181103.1"/>
    </source>
</evidence>
<evidence type="ECO:0000259" key="10">
    <source>
        <dbReference type="PROSITE" id="PS50109"/>
    </source>
</evidence>
<dbReference type="InterPro" id="IPR004358">
    <property type="entry name" value="Sig_transdc_His_kin-like_C"/>
</dbReference>
<dbReference type="EC" id="2.7.13.3" evidence="2"/>
<dbReference type="InterPro" id="IPR036097">
    <property type="entry name" value="HisK_dim/P_sf"/>
</dbReference>
<keyword evidence="14" id="KW-1185">Reference proteome</keyword>
<keyword evidence="3" id="KW-0597">Phosphoprotein</keyword>
<dbReference type="Pfam" id="PF02518">
    <property type="entry name" value="HATPase_c"/>
    <property type="match status" value="1"/>
</dbReference>
<dbReference type="PROSITE" id="PS50112">
    <property type="entry name" value="PAS"/>
    <property type="match status" value="1"/>
</dbReference>
<dbReference type="CDD" id="cd00130">
    <property type="entry name" value="PAS"/>
    <property type="match status" value="1"/>
</dbReference>
<sequence>MTYKALKKQETEYHKIRLPYEEMFEQLMDAPAAIAILDSQMRYVKVSKRWLKDYQLKDGNIIGQSHYQVYGGDPEHWEEIYQRCETGIVHTWEEELPQEKSDIRYKIKWEAQPWYVKSYSDFQDNYGKNPLKKGDFGGLILFAEKIVIAENKNNNYHKNADFFPSKEEEVEALIANIYECRQSEIALRESQEHLKALITNTPIILYAIDKNGIFILSEGKGLEAIGKKPGEVVGQSVFDLYVDRPDILEQINHVLAGAEGSWITDFGSVIFENKATPLRDINGQKLGLIGTATDITCRVKAEVELTQQVQREKLLNRLTNQIRNSLDFNTVIETAVQEIQQFLLLDRCQFVWYLHETSEPYWDVEKEARHSELPDLRGRYKAHKIGALAEQLLRLEILQIDDVENVSEPEWKHLLSSLGFSSILAMPTRSLNGAIAVINCVRTEVARPWNKSEVELLSAVMNQLAIAINQAELYAEAKEKAEELERSLHKLKTTQAQLIHTEKISNLGQLVAGIAHEVNNPVAFICGNLHIGIRYTADLLKHLELYRTIYPNPPVEIEEHAAQIDLDFITEDLPKMLSSMVFGTDRIRDIMQSLRNFSRVEETYAKPVNIHEGLDSTLTILQHRLKKQCKRPAIKVIKEYGDLPLIECYSGQLNQVFMNILANAIDAFDEYNSTRKYADIERNPNMILIRTEMLDDFHVVIRIKDNGPGIPESVVSHLFDPFFTTKPTGKGTGLGLSISHQIVTEIHKGQIRCISAAGQGTEFAIEIPIEQQPTLHQCTAC</sequence>
<keyword evidence="6" id="KW-0418">Kinase</keyword>
<dbReference type="SUPFAM" id="SSF55874">
    <property type="entry name" value="ATPase domain of HSP90 chaperone/DNA topoisomerase II/histidine kinase"/>
    <property type="match status" value="1"/>
</dbReference>
<feature type="domain" description="Histidine kinase" evidence="10">
    <location>
        <begin position="513"/>
        <end position="771"/>
    </location>
</feature>
<evidence type="ECO:0000313" key="14">
    <source>
        <dbReference type="Proteomes" id="UP000641646"/>
    </source>
</evidence>
<dbReference type="Gene3D" id="3.30.565.10">
    <property type="entry name" value="Histidine kinase-like ATPase, C-terminal domain"/>
    <property type="match status" value="1"/>
</dbReference>
<dbReference type="SMART" id="SM00387">
    <property type="entry name" value="HATPase_c"/>
    <property type="match status" value="1"/>
</dbReference>
<evidence type="ECO:0000259" key="12">
    <source>
        <dbReference type="PROSITE" id="PS50113"/>
    </source>
</evidence>
<dbReference type="SUPFAM" id="SSF47384">
    <property type="entry name" value="Homodimeric domain of signal transducing histidine kinase"/>
    <property type="match status" value="1"/>
</dbReference>
<reference evidence="13" key="2">
    <citation type="submission" date="2020-08" db="EMBL/GenBank/DDBJ databases">
        <authorList>
            <person name="Chen M."/>
            <person name="Teng W."/>
            <person name="Zhao L."/>
            <person name="Hu C."/>
            <person name="Zhou Y."/>
            <person name="Han B."/>
            <person name="Song L."/>
            <person name="Shu W."/>
        </authorList>
    </citation>
    <scope>NUCLEOTIDE SEQUENCE</scope>
    <source>
        <strain evidence="13">FACHB-1375</strain>
    </source>
</reference>
<evidence type="ECO:0000256" key="1">
    <source>
        <dbReference type="ARBA" id="ARBA00000085"/>
    </source>
</evidence>
<dbReference type="PANTHER" id="PTHR43065:SF42">
    <property type="entry name" value="TWO-COMPONENT SENSOR PPRA"/>
    <property type="match status" value="1"/>
</dbReference>
<feature type="domain" description="PAC" evidence="12">
    <location>
        <begin position="256"/>
        <end position="307"/>
    </location>
</feature>
<comment type="catalytic activity">
    <reaction evidence="1">
        <text>ATP + protein L-histidine = ADP + protein N-phospho-L-histidine.</text>
        <dbReference type="EC" id="2.7.13.3"/>
    </reaction>
</comment>
<gene>
    <name evidence="13" type="ORF">H6G03_08315</name>
</gene>
<dbReference type="GO" id="GO:0000155">
    <property type="term" value="F:phosphorelay sensor kinase activity"/>
    <property type="evidence" value="ECO:0007669"/>
    <property type="project" value="InterPro"/>
</dbReference>
<dbReference type="InterPro" id="IPR013767">
    <property type="entry name" value="PAS_fold"/>
</dbReference>
<dbReference type="Pfam" id="PF00989">
    <property type="entry name" value="PAS"/>
    <property type="match status" value="1"/>
</dbReference>
<evidence type="ECO:0000259" key="11">
    <source>
        <dbReference type="PROSITE" id="PS50112"/>
    </source>
</evidence>
<comment type="caution">
    <text evidence="13">The sequence shown here is derived from an EMBL/GenBank/DDBJ whole genome shotgun (WGS) entry which is preliminary data.</text>
</comment>
<evidence type="ECO:0000256" key="7">
    <source>
        <dbReference type="ARBA" id="ARBA00022840"/>
    </source>
</evidence>
<keyword evidence="5" id="KW-0547">Nucleotide-binding</keyword>
<dbReference type="InterPro" id="IPR003018">
    <property type="entry name" value="GAF"/>
</dbReference>
<dbReference type="Gene3D" id="3.30.450.20">
    <property type="entry name" value="PAS domain"/>
    <property type="match status" value="2"/>
</dbReference>
<dbReference type="RefSeq" id="WP_190463867.1">
    <property type="nucleotide sequence ID" value="NZ_JACJPW010000016.1"/>
</dbReference>
<dbReference type="Pfam" id="PF01590">
    <property type="entry name" value="GAF"/>
    <property type="match status" value="1"/>
</dbReference>
<dbReference type="PROSITE" id="PS50113">
    <property type="entry name" value="PAC"/>
    <property type="match status" value="1"/>
</dbReference>
<feature type="domain" description="PAS" evidence="11">
    <location>
        <begin position="190"/>
        <end position="241"/>
    </location>
</feature>
<evidence type="ECO:0000256" key="2">
    <source>
        <dbReference type="ARBA" id="ARBA00012438"/>
    </source>
</evidence>
<dbReference type="EMBL" id="JACJPW010000016">
    <property type="protein sequence ID" value="MBD2181103.1"/>
    <property type="molecule type" value="Genomic_DNA"/>
</dbReference>
<dbReference type="GO" id="GO:0006355">
    <property type="term" value="P:regulation of DNA-templated transcription"/>
    <property type="evidence" value="ECO:0007669"/>
    <property type="project" value="InterPro"/>
</dbReference>
<proteinExistence type="predicted"/>
<dbReference type="AlphaFoldDB" id="A0A926ZFG4"/>
<dbReference type="Gene3D" id="3.30.450.40">
    <property type="match status" value="1"/>
</dbReference>
<keyword evidence="7" id="KW-0067">ATP-binding</keyword>
<keyword evidence="8" id="KW-0902">Two-component regulatory system</keyword>
<dbReference type="InterPro" id="IPR035965">
    <property type="entry name" value="PAS-like_dom_sf"/>
</dbReference>
<keyword evidence="4" id="KW-0808">Transferase</keyword>
<reference evidence="13" key="1">
    <citation type="journal article" date="2015" name="ISME J.">
        <title>Draft Genome Sequence of Streptomyces incarnatus NRRL8089, which Produces the Nucleoside Antibiotic Sinefungin.</title>
        <authorList>
            <person name="Oshima K."/>
            <person name="Hattori M."/>
            <person name="Shimizu H."/>
            <person name="Fukuda K."/>
            <person name="Nemoto M."/>
            <person name="Inagaki K."/>
            <person name="Tamura T."/>
        </authorList>
    </citation>
    <scope>NUCLEOTIDE SEQUENCE</scope>
    <source>
        <strain evidence="13">FACHB-1375</strain>
    </source>
</reference>
<dbReference type="Proteomes" id="UP000641646">
    <property type="component" value="Unassembled WGS sequence"/>
</dbReference>
<evidence type="ECO:0000256" key="6">
    <source>
        <dbReference type="ARBA" id="ARBA00022777"/>
    </source>
</evidence>
<evidence type="ECO:0000256" key="4">
    <source>
        <dbReference type="ARBA" id="ARBA00022679"/>
    </source>
</evidence>
<dbReference type="PROSITE" id="PS50109">
    <property type="entry name" value="HIS_KIN"/>
    <property type="match status" value="1"/>
</dbReference>
<protein>
    <recommendedName>
        <fullName evidence="2">histidine kinase</fullName>
        <ecNumber evidence="2">2.7.13.3</ecNumber>
    </recommendedName>
</protein>
<evidence type="ECO:0000256" key="3">
    <source>
        <dbReference type="ARBA" id="ARBA00022553"/>
    </source>
</evidence>
<evidence type="ECO:0000256" key="9">
    <source>
        <dbReference type="SAM" id="Coils"/>
    </source>
</evidence>
<dbReference type="InterPro" id="IPR000700">
    <property type="entry name" value="PAS-assoc_C"/>
</dbReference>
<dbReference type="InterPro" id="IPR005467">
    <property type="entry name" value="His_kinase_dom"/>
</dbReference>
<organism evidence="13 14">
    <name type="scientific">Aerosakkonema funiforme FACHB-1375</name>
    <dbReference type="NCBI Taxonomy" id="2949571"/>
    <lineage>
        <taxon>Bacteria</taxon>
        <taxon>Bacillati</taxon>
        <taxon>Cyanobacteriota</taxon>
        <taxon>Cyanophyceae</taxon>
        <taxon>Oscillatoriophycideae</taxon>
        <taxon>Aerosakkonematales</taxon>
        <taxon>Aerosakkonemataceae</taxon>
        <taxon>Aerosakkonema</taxon>
    </lineage>
</organism>
<accession>A0A926ZFG4</accession>
<dbReference type="PANTHER" id="PTHR43065">
    <property type="entry name" value="SENSOR HISTIDINE KINASE"/>
    <property type="match status" value="1"/>
</dbReference>
<keyword evidence="9" id="KW-0175">Coiled coil</keyword>
<dbReference type="NCBIfam" id="TIGR00229">
    <property type="entry name" value="sensory_box"/>
    <property type="match status" value="1"/>
</dbReference>
<name>A0A926ZFG4_9CYAN</name>
<evidence type="ECO:0000256" key="8">
    <source>
        <dbReference type="ARBA" id="ARBA00023012"/>
    </source>
</evidence>
<dbReference type="InterPro" id="IPR029016">
    <property type="entry name" value="GAF-like_dom_sf"/>
</dbReference>
<dbReference type="PRINTS" id="PR00344">
    <property type="entry name" value="BCTRLSENSOR"/>
</dbReference>
<dbReference type="GO" id="GO:0005524">
    <property type="term" value="F:ATP binding"/>
    <property type="evidence" value="ECO:0007669"/>
    <property type="project" value="UniProtKB-KW"/>
</dbReference>
<dbReference type="SUPFAM" id="SSF55781">
    <property type="entry name" value="GAF domain-like"/>
    <property type="match status" value="1"/>
</dbReference>